<dbReference type="GO" id="GO:0042840">
    <property type="term" value="P:D-glucuronate catabolic process"/>
    <property type="evidence" value="ECO:0007669"/>
    <property type="project" value="TreeGrafter"/>
</dbReference>
<dbReference type="Pfam" id="PF00294">
    <property type="entry name" value="PfkB"/>
    <property type="match status" value="1"/>
</dbReference>
<comment type="caution">
    <text evidence="5">The sequence shown here is derived from an EMBL/GenBank/DDBJ whole genome shotgun (WGS) entry which is preliminary data.</text>
</comment>
<dbReference type="GO" id="GO:0008673">
    <property type="term" value="F:2-dehydro-3-deoxygluconokinase activity"/>
    <property type="evidence" value="ECO:0007669"/>
    <property type="project" value="TreeGrafter"/>
</dbReference>
<sequence>MKTIDVLGFGEPLMELAQVERAGEALYLPGFGGDVPNACCAAARQGARAGVFTALGDDAFGADFLVLWDREGLDRSAVITRPGGRTGAYFISYGPEGHRFSYIREGSAASRVTPDELPLETIAAARVLHVSGISQAISTSCADAVFAALAHARASGTAVSYDTNLRLRLWPLERARAIIQAGAAMADIVKPSLDDAVLLTGLEDPDRICDLYLGLGPKIVALTLGRDGTLIATPEGRRRIPGRPVEAVDATGAGDTFTGAFLAEWLRTGDPFRAAEYGNAAAALATQGKGAVAPMPRRPDVERFMAEG</sequence>
<keyword evidence="6" id="KW-1185">Reference proteome</keyword>
<comment type="similarity">
    <text evidence="1">Belongs to the carbohydrate kinase PfkB family.</text>
</comment>
<reference evidence="5 6" key="1">
    <citation type="submission" date="2019-09" db="EMBL/GenBank/DDBJ databases">
        <title>Salinarimonas rosea gen. nov., sp. nov., a new member of the a-2 subgroup of the Proteobacteria.</title>
        <authorList>
            <person name="Liu J."/>
        </authorList>
    </citation>
    <scope>NUCLEOTIDE SEQUENCE [LARGE SCALE GENOMIC DNA]</scope>
    <source>
        <strain evidence="5 6">BN140002</strain>
    </source>
</reference>
<dbReference type="CDD" id="cd01166">
    <property type="entry name" value="KdgK"/>
    <property type="match status" value="1"/>
</dbReference>
<protein>
    <submittedName>
        <fullName evidence="5">Sugar kinase</fullName>
    </submittedName>
</protein>
<dbReference type="AlphaFoldDB" id="A0A5B2VGD0"/>
<reference evidence="5 6" key="2">
    <citation type="submission" date="2019-09" db="EMBL/GenBank/DDBJ databases">
        <authorList>
            <person name="Jin C."/>
        </authorList>
    </citation>
    <scope>NUCLEOTIDE SEQUENCE [LARGE SCALE GENOMIC DNA]</scope>
    <source>
        <strain evidence="5 6">BN140002</strain>
    </source>
</reference>
<proteinExistence type="inferred from homology"/>
<evidence type="ECO:0000313" key="6">
    <source>
        <dbReference type="Proteomes" id="UP000323142"/>
    </source>
</evidence>
<organism evidence="5 6">
    <name type="scientific">Salinarimonas soli</name>
    <dbReference type="NCBI Taxonomy" id="1638099"/>
    <lineage>
        <taxon>Bacteria</taxon>
        <taxon>Pseudomonadati</taxon>
        <taxon>Pseudomonadota</taxon>
        <taxon>Alphaproteobacteria</taxon>
        <taxon>Hyphomicrobiales</taxon>
        <taxon>Salinarimonadaceae</taxon>
        <taxon>Salinarimonas</taxon>
    </lineage>
</organism>
<gene>
    <name evidence="5" type="ORF">F0L46_06750</name>
</gene>
<accession>A0A5B2VGD0</accession>
<dbReference type="SUPFAM" id="SSF53613">
    <property type="entry name" value="Ribokinase-like"/>
    <property type="match status" value="1"/>
</dbReference>
<dbReference type="GO" id="GO:0019698">
    <property type="term" value="P:D-galacturonate catabolic process"/>
    <property type="evidence" value="ECO:0007669"/>
    <property type="project" value="TreeGrafter"/>
</dbReference>
<dbReference type="PANTHER" id="PTHR43085:SF15">
    <property type="entry name" value="2-DEHYDRO-3-DEOXYGLUCONOKINASE"/>
    <property type="match status" value="1"/>
</dbReference>
<dbReference type="Proteomes" id="UP000323142">
    <property type="component" value="Unassembled WGS sequence"/>
</dbReference>
<evidence type="ECO:0000256" key="2">
    <source>
        <dbReference type="ARBA" id="ARBA00022679"/>
    </source>
</evidence>
<evidence type="ECO:0000256" key="3">
    <source>
        <dbReference type="ARBA" id="ARBA00022777"/>
    </source>
</evidence>
<keyword evidence="3 5" id="KW-0418">Kinase</keyword>
<dbReference type="GO" id="GO:0005829">
    <property type="term" value="C:cytosol"/>
    <property type="evidence" value="ECO:0007669"/>
    <property type="project" value="TreeGrafter"/>
</dbReference>
<evidence type="ECO:0000313" key="5">
    <source>
        <dbReference type="EMBL" id="KAA2237965.1"/>
    </source>
</evidence>
<evidence type="ECO:0000259" key="4">
    <source>
        <dbReference type="Pfam" id="PF00294"/>
    </source>
</evidence>
<dbReference type="InterPro" id="IPR050306">
    <property type="entry name" value="PfkB_Carbo_kinase"/>
</dbReference>
<keyword evidence="2" id="KW-0808">Transferase</keyword>
<dbReference type="OrthoDB" id="9775849at2"/>
<dbReference type="PANTHER" id="PTHR43085">
    <property type="entry name" value="HEXOKINASE FAMILY MEMBER"/>
    <property type="match status" value="1"/>
</dbReference>
<dbReference type="EMBL" id="VUOA01000016">
    <property type="protein sequence ID" value="KAA2237965.1"/>
    <property type="molecule type" value="Genomic_DNA"/>
</dbReference>
<feature type="domain" description="Carbohydrate kinase PfkB" evidence="4">
    <location>
        <begin position="30"/>
        <end position="296"/>
    </location>
</feature>
<evidence type="ECO:0000256" key="1">
    <source>
        <dbReference type="ARBA" id="ARBA00010688"/>
    </source>
</evidence>
<name>A0A5B2VGD0_9HYPH</name>
<dbReference type="Gene3D" id="3.40.1190.20">
    <property type="match status" value="1"/>
</dbReference>
<dbReference type="RefSeq" id="WP_149816297.1">
    <property type="nucleotide sequence ID" value="NZ_VUOA01000016.1"/>
</dbReference>
<dbReference type="InterPro" id="IPR011611">
    <property type="entry name" value="PfkB_dom"/>
</dbReference>
<dbReference type="GO" id="GO:0006974">
    <property type="term" value="P:DNA damage response"/>
    <property type="evidence" value="ECO:0007669"/>
    <property type="project" value="TreeGrafter"/>
</dbReference>
<dbReference type="InterPro" id="IPR029056">
    <property type="entry name" value="Ribokinase-like"/>
</dbReference>